<gene>
    <name evidence="3" type="ORF">A7K91_25770</name>
</gene>
<proteinExistence type="predicted"/>
<dbReference type="EMBL" id="LYPA01000024">
    <property type="protein sequence ID" value="OBR68895.1"/>
    <property type="molecule type" value="Genomic_DNA"/>
</dbReference>
<dbReference type="InterPro" id="IPR011043">
    <property type="entry name" value="Gal_Oxase/kelch_b-propeller"/>
</dbReference>
<dbReference type="PRINTS" id="PR00633">
    <property type="entry name" value="RCCNDNSATION"/>
</dbReference>
<dbReference type="InterPro" id="IPR000408">
    <property type="entry name" value="Reg_chr_condens"/>
</dbReference>
<sequence>MLLTSEGKVISFGDNGMGQLGVGNSTTSPVPQVINGLTDVVAVSSGVNFSLALKSDGTVWAWGTNSMGQLGDGTKTKRLSPVKVSGLTNVIAITSSGSHSMALKSDGTVWSFGGNGSGELGLGNNTSYTTPQQIPNFSNVASITSGNYHSVAVKNDGTVWVWGSNIFGQLGDGKVGVNFNASSPKQVAGLTNVVNVNAGIGHNLALKSDGTVWAWGDNSQGQLGDGTKTRRMVPTKIPSHQSFVAVGAGGYSSFGLKENGTLWAWGNNNAGQLGIGTAGAETLERLGLTGTVAPIIQISSPRQIASDVRTISIVSQHAFAIKTDNTVIAWGKNEFGQLGDGTYTFRITPSVVFSNTSDWDY</sequence>
<dbReference type="SUPFAM" id="SSF50965">
    <property type="entry name" value="Galactose oxidase, central domain"/>
    <property type="match status" value="1"/>
</dbReference>
<protein>
    <recommendedName>
        <fullName evidence="2">RCC1-like domain-containing protein</fullName>
    </recommendedName>
</protein>
<keyword evidence="1" id="KW-0677">Repeat</keyword>
<dbReference type="PANTHER" id="PTHR22870:SF408">
    <property type="entry name" value="OS09G0560450 PROTEIN"/>
    <property type="match status" value="1"/>
</dbReference>
<dbReference type="Pfam" id="PF13540">
    <property type="entry name" value="RCC1_2"/>
    <property type="match status" value="1"/>
</dbReference>
<comment type="caution">
    <text evidence="3">The sequence shown here is derived from an EMBL/GenBank/DDBJ whole genome shotgun (WGS) entry which is preliminary data.</text>
</comment>
<dbReference type="PROSITE" id="PS00626">
    <property type="entry name" value="RCC1_2"/>
    <property type="match status" value="1"/>
</dbReference>
<feature type="domain" description="RCC1-like" evidence="2">
    <location>
        <begin position="2"/>
        <end position="253"/>
    </location>
</feature>
<dbReference type="Gene3D" id="2.130.10.30">
    <property type="entry name" value="Regulator of chromosome condensation 1/beta-lactamase-inhibitor protein II"/>
    <property type="match status" value="2"/>
</dbReference>
<reference evidence="3 4" key="1">
    <citation type="submission" date="2016-05" db="EMBL/GenBank/DDBJ databases">
        <title>Paenibacillus oryzae. sp. nov., isolated from the rice root.</title>
        <authorList>
            <person name="Zhang J."/>
            <person name="Zhang X."/>
        </authorList>
    </citation>
    <scope>NUCLEOTIDE SEQUENCE [LARGE SCALE GENOMIC DNA]</scope>
    <source>
        <strain evidence="3 4">1DrF-4</strain>
    </source>
</reference>
<dbReference type="InterPro" id="IPR009091">
    <property type="entry name" value="RCC1/BLIP-II"/>
</dbReference>
<dbReference type="Pfam" id="PF25390">
    <property type="entry name" value="WD40_RLD"/>
    <property type="match status" value="1"/>
</dbReference>
<dbReference type="Proteomes" id="UP000092024">
    <property type="component" value="Unassembled WGS sequence"/>
</dbReference>
<evidence type="ECO:0000259" key="2">
    <source>
        <dbReference type="Pfam" id="PF25390"/>
    </source>
</evidence>
<evidence type="ECO:0000313" key="3">
    <source>
        <dbReference type="EMBL" id="OBR68895.1"/>
    </source>
</evidence>
<dbReference type="STRING" id="1844972.A7K91_25770"/>
<dbReference type="InterPro" id="IPR058923">
    <property type="entry name" value="RCC1-like_dom"/>
</dbReference>
<name>A0A1A5YU17_9BACL</name>
<dbReference type="PANTHER" id="PTHR22870">
    <property type="entry name" value="REGULATOR OF CHROMOSOME CONDENSATION"/>
    <property type="match status" value="1"/>
</dbReference>
<dbReference type="AlphaFoldDB" id="A0A1A5YU17"/>
<accession>A0A1A5YU17</accession>
<organism evidence="3 4">
    <name type="scientific">Paenibacillus oryzae</name>
    <dbReference type="NCBI Taxonomy" id="1844972"/>
    <lineage>
        <taxon>Bacteria</taxon>
        <taxon>Bacillati</taxon>
        <taxon>Bacillota</taxon>
        <taxon>Bacilli</taxon>
        <taxon>Bacillales</taxon>
        <taxon>Paenibacillaceae</taxon>
        <taxon>Paenibacillus</taxon>
    </lineage>
</organism>
<dbReference type="PROSITE" id="PS50012">
    <property type="entry name" value="RCC1_3"/>
    <property type="match status" value="6"/>
</dbReference>
<dbReference type="SUPFAM" id="SSF50985">
    <property type="entry name" value="RCC1/BLIP-II"/>
    <property type="match status" value="1"/>
</dbReference>
<evidence type="ECO:0000256" key="1">
    <source>
        <dbReference type="ARBA" id="ARBA00022737"/>
    </source>
</evidence>
<evidence type="ECO:0000313" key="4">
    <source>
        <dbReference type="Proteomes" id="UP000092024"/>
    </source>
</evidence>
<keyword evidence="4" id="KW-1185">Reference proteome</keyword>
<dbReference type="InterPro" id="IPR051210">
    <property type="entry name" value="Ub_ligase/GEF_domain"/>
</dbReference>